<organism evidence="1 2">
    <name type="scientific">Dictyocaulus viviparus</name>
    <name type="common">Bovine lungworm</name>
    <dbReference type="NCBI Taxonomy" id="29172"/>
    <lineage>
        <taxon>Eukaryota</taxon>
        <taxon>Metazoa</taxon>
        <taxon>Ecdysozoa</taxon>
        <taxon>Nematoda</taxon>
        <taxon>Chromadorea</taxon>
        <taxon>Rhabditida</taxon>
        <taxon>Rhabditina</taxon>
        <taxon>Rhabditomorpha</taxon>
        <taxon>Strongyloidea</taxon>
        <taxon>Metastrongylidae</taxon>
        <taxon>Dictyocaulus</taxon>
    </lineage>
</organism>
<reference evidence="1 2" key="1">
    <citation type="submission" date="2013-11" db="EMBL/GenBank/DDBJ databases">
        <title>Draft genome of the bovine lungworm Dictyocaulus viviparus.</title>
        <authorList>
            <person name="Mitreva M."/>
        </authorList>
    </citation>
    <scope>NUCLEOTIDE SEQUENCE [LARGE SCALE GENOMIC DNA]</scope>
    <source>
        <strain evidence="1 2">HannoverDv2000</strain>
    </source>
</reference>
<gene>
    <name evidence="1" type="ORF">DICVIV_13559</name>
</gene>
<proteinExistence type="predicted"/>
<evidence type="ECO:0000313" key="1">
    <source>
        <dbReference type="EMBL" id="KJH40483.1"/>
    </source>
</evidence>
<dbReference type="EMBL" id="KN717173">
    <property type="protein sequence ID" value="KJH40483.1"/>
    <property type="molecule type" value="Genomic_DNA"/>
</dbReference>
<dbReference type="Proteomes" id="UP000053766">
    <property type="component" value="Unassembled WGS sequence"/>
</dbReference>
<protein>
    <submittedName>
        <fullName evidence="1">Uncharacterized protein</fullName>
    </submittedName>
</protein>
<dbReference type="OrthoDB" id="5871162at2759"/>
<reference evidence="2" key="2">
    <citation type="journal article" date="2016" name="Sci. Rep.">
        <title>Dictyocaulus viviparus genome, variome and transcriptome elucidate lungworm biology and support future intervention.</title>
        <authorList>
            <person name="McNulty S.N."/>
            <person name="Strube C."/>
            <person name="Rosa B.A."/>
            <person name="Martin J.C."/>
            <person name="Tyagi R."/>
            <person name="Choi Y.J."/>
            <person name="Wang Q."/>
            <person name="Hallsworth Pepin K."/>
            <person name="Zhang X."/>
            <person name="Ozersky P."/>
            <person name="Wilson R.K."/>
            <person name="Sternberg P.W."/>
            <person name="Gasser R.B."/>
            <person name="Mitreva M."/>
        </authorList>
    </citation>
    <scope>NUCLEOTIDE SEQUENCE [LARGE SCALE GENOMIC DNA]</scope>
    <source>
        <strain evidence="2">HannoverDv2000</strain>
    </source>
</reference>
<name>A0A0D8X7H2_DICVI</name>
<evidence type="ECO:0000313" key="2">
    <source>
        <dbReference type="Proteomes" id="UP000053766"/>
    </source>
</evidence>
<dbReference type="AlphaFoldDB" id="A0A0D8X7H2"/>
<accession>A0A0D8X7H2</accession>
<sequence length="299" mass="32877">MTIPNGVPVHAGTWENGKPNYEFPKRLQQLAAPTVDIANSLSSLAKYQLPSPFQNASIEENIVNAILAQSKATSLDPRAPFQFREPAAHKTLSSSIAQAPNPFETLLSNGAQLDQLSNIASKILNFGGGEGLKGGGLLGAMTNALRAPHLPSPNTAFQNDFAFGNAKPQQTIMEKLITQAASAFDQSLKEKDDKERQFRMTKNREDSLKLLDKLPEEERKLLKAAITSGELDEDTIGPALKSLVKDDTKEDSKKEKESRLTEWIRENRPNNKRKQVSVSADKLPYYGKYCGSLAEQVID</sequence>
<keyword evidence="2" id="KW-1185">Reference proteome</keyword>